<dbReference type="InterPro" id="IPR050272">
    <property type="entry name" value="Isochorismatase-like_hydrls"/>
</dbReference>
<accession>A0ABT8Y9B8</accession>
<dbReference type="PANTHER" id="PTHR43540">
    <property type="entry name" value="PEROXYUREIDOACRYLATE/UREIDOACRYLATE AMIDOHYDROLASE-RELATED"/>
    <property type="match status" value="1"/>
</dbReference>
<proteinExistence type="predicted"/>
<dbReference type="SUPFAM" id="SSF52499">
    <property type="entry name" value="Isochorismatase-like hydrolases"/>
    <property type="match status" value="1"/>
</dbReference>
<evidence type="ECO:0000313" key="4">
    <source>
        <dbReference type="Proteomes" id="UP001169764"/>
    </source>
</evidence>
<dbReference type="InterPro" id="IPR000868">
    <property type="entry name" value="Isochorismatase-like_dom"/>
</dbReference>
<feature type="domain" description="Isochorismatase-like" evidence="2">
    <location>
        <begin position="10"/>
        <end position="186"/>
    </location>
</feature>
<sequence length="192" mass="21087">MPLAFDPRSTALLLIDPQNWTLGLPIRPYAKAPLIEKMVTTMQALRDAGGTLIVSRAAFSEGYADMIRTPVDVVLNVPEGGMPDEALALDPAVAALQAELVLTKRQWSAFYGTELDLQLRRRAIRTLLIGGVMTNFGVESTARDAWQHNYETVVVEDLCSSLTHDMHAFSIEQILPRVARVRSSADVVSACH</sequence>
<gene>
    <name evidence="3" type="ORF">Q4F19_07805</name>
</gene>
<reference evidence="3" key="1">
    <citation type="submission" date="2023-07" db="EMBL/GenBank/DDBJ databases">
        <authorList>
            <person name="Kim M."/>
        </authorList>
    </citation>
    <scope>NUCLEOTIDE SEQUENCE</scope>
    <source>
        <strain evidence="3">BIUV-7</strain>
    </source>
</reference>
<dbReference type="Proteomes" id="UP001169764">
    <property type="component" value="Unassembled WGS sequence"/>
</dbReference>
<evidence type="ECO:0000256" key="1">
    <source>
        <dbReference type="ARBA" id="ARBA00022801"/>
    </source>
</evidence>
<dbReference type="EMBL" id="JAUOTP010000003">
    <property type="protein sequence ID" value="MDO6414284.1"/>
    <property type="molecule type" value="Genomic_DNA"/>
</dbReference>
<dbReference type="Gene3D" id="3.40.50.850">
    <property type="entry name" value="Isochorismatase-like"/>
    <property type="match status" value="1"/>
</dbReference>
<dbReference type="Pfam" id="PF00857">
    <property type="entry name" value="Isochorismatase"/>
    <property type="match status" value="1"/>
</dbReference>
<comment type="caution">
    <text evidence="3">The sequence shown here is derived from an EMBL/GenBank/DDBJ whole genome shotgun (WGS) entry which is preliminary data.</text>
</comment>
<organism evidence="3 4">
    <name type="scientific">Sphingomonas natans</name>
    <dbReference type="NCBI Taxonomy" id="3063330"/>
    <lineage>
        <taxon>Bacteria</taxon>
        <taxon>Pseudomonadati</taxon>
        <taxon>Pseudomonadota</taxon>
        <taxon>Alphaproteobacteria</taxon>
        <taxon>Sphingomonadales</taxon>
        <taxon>Sphingomonadaceae</taxon>
        <taxon>Sphingomonas</taxon>
    </lineage>
</organism>
<dbReference type="RefSeq" id="WP_303541352.1">
    <property type="nucleotide sequence ID" value="NZ_JAUOTP010000003.1"/>
</dbReference>
<name>A0ABT8Y9B8_9SPHN</name>
<evidence type="ECO:0000259" key="2">
    <source>
        <dbReference type="Pfam" id="PF00857"/>
    </source>
</evidence>
<evidence type="ECO:0000313" key="3">
    <source>
        <dbReference type="EMBL" id="MDO6414284.1"/>
    </source>
</evidence>
<dbReference type="InterPro" id="IPR036380">
    <property type="entry name" value="Isochorismatase-like_sf"/>
</dbReference>
<dbReference type="PANTHER" id="PTHR43540:SF7">
    <property type="entry name" value="ISOCHORISMATASE FAMILY PROTEIN YECD"/>
    <property type="match status" value="1"/>
</dbReference>
<protein>
    <submittedName>
        <fullName evidence="3">Isochorismatase family protein</fullName>
    </submittedName>
</protein>
<keyword evidence="1" id="KW-0378">Hydrolase</keyword>
<keyword evidence="4" id="KW-1185">Reference proteome</keyword>
<dbReference type="CDD" id="cd00431">
    <property type="entry name" value="cysteine_hydrolases"/>
    <property type="match status" value="1"/>
</dbReference>